<keyword evidence="2" id="KW-1185">Reference proteome</keyword>
<accession>A0A4C1XGY1</accession>
<gene>
    <name evidence="1" type="ORF">EVAR_51924_1</name>
</gene>
<sequence>MVTGSTIAVFSALTHPGLGGHPRSKGEILHSHRREVVNSAVAFRPVGESPGGPSPSLRLYDLDPTSIGYPIPYQEVNDALVTPLRFSDRGTAPYSDFGHAPDSDFSPTLDSDLGPVFDSDPSCSRLCFCSPPYVWFRFRFRLRFDQYKSHSTLFEDDEFFLRMKEFLESVIAQMCR</sequence>
<dbReference type="AlphaFoldDB" id="A0A4C1XGY1"/>
<dbReference type="Proteomes" id="UP000299102">
    <property type="component" value="Unassembled WGS sequence"/>
</dbReference>
<dbReference type="EMBL" id="BGZK01000846">
    <property type="protein sequence ID" value="GBP62678.1"/>
    <property type="molecule type" value="Genomic_DNA"/>
</dbReference>
<name>A0A4C1XGY1_EUMVA</name>
<evidence type="ECO:0000313" key="2">
    <source>
        <dbReference type="Proteomes" id="UP000299102"/>
    </source>
</evidence>
<reference evidence="1 2" key="1">
    <citation type="journal article" date="2019" name="Commun. Biol.">
        <title>The bagworm genome reveals a unique fibroin gene that provides high tensile strength.</title>
        <authorList>
            <person name="Kono N."/>
            <person name="Nakamura H."/>
            <person name="Ohtoshi R."/>
            <person name="Tomita M."/>
            <person name="Numata K."/>
            <person name="Arakawa K."/>
        </authorList>
    </citation>
    <scope>NUCLEOTIDE SEQUENCE [LARGE SCALE GENOMIC DNA]</scope>
</reference>
<organism evidence="1 2">
    <name type="scientific">Eumeta variegata</name>
    <name type="common">Bagworm moth</name>
    <name type="synonym">Eumeta japonica</name>
    <dbReference type="NCBI Taxonomy" id="151549"/>
    <lineage>
        <taxon>Eukaryota</taxon>
        <taxon>Metazoa</taxon>
        <taxon>Ecdysozoa</taxon>
        <taxon>Arthropoda</taxon>
        <taxon>Hexapoda</taxon>
        <taxon>Insecta</taxon>
        <taxon>Pterygota</taxon>
        <taxon>Neoptera</taxon>
        <taxon>Endopterygota</taxon>
        <taxon>Lepidoptera</taxon>
        <taxon>Glossata</taxon>
        <taxon>Ditrysia</taxon>
        <taxon>Tineoidea</taxon>
        <taxon>Psychidae</taxon>
        <taxon>Oiketicinae</taxon>
        <taxon>Eumeta</taxon>
    </lineage>
</organism>
<proteinExistence type="predicted"/>
<protein>
    <submittedName>
        <fullName evidence="1">Uncharacterized protein</fullName>
    </submittedName>
</protein>
<evidence type="ECO:0000313" key="1">
    <source>
        <dbReference type="EMBL" id="GBP62678.1"/>
    </source>
</evidence>
<comment type="caution">
    <text evidence="1">The sequence shown here is derived from an EMBL/GenBank/DDBJ whole genome shotgun (WGS) entry which is preliminary data.</text>
</comment>